<dbReference type="Pfam" id="PF00990">
    <property type="entry name" value="GGDEF"/>
    <property type="match status" value="1"/>
</dbReference>
<dbReference type="SUPFAM" id="SSF141868">
    <property type="entry name" value="EAL domain-like"/>
    <property type="match status" value="1"/>
</dbReference>
<evidence type="ECO:0000259" key="1">
    <source>
        <dbReference type="PROSITE" id="PS50112"/>
    </source>
</evidence>
<dbReference type="CDD" id="cd00130">
    <property type="entry name" value="PAS"/>
    <property type="match status" value="1"/>
</dbReference>
<evidence type="ECO:0000259" key="3">
    <source>
        <dbReference type="PROSITE" id="PS50887"/>
    </source>
</evidence>
<evidence type="ECO:0000313" key="4">
    <source>
        <dbReference type="EMBL" id="MFC5447898.1"/>
    </source>
</evidence>
<dbReference type="Pfam" id="PF13426">
    <property type="entry name" value="PAS_9"/>
    <property type="match status" value="1"/>
</dbReference>
<dbReference type="Gene3D" id="3.30.70.270">
    <property type="match status" value="1"/>
</dbReference>
<evidence type="ECO:0000259" key="2">
    <source>
        <dbReference type="PROSITE" id="PS50883"/>
    </source>
</evidence>
<dbReference type="InterPro" id="IPR000014">
    <property type="entry name" value="PAS"/>
</dbReference>
<name>A0ABW0K3M8_9BACL</name>
<dbReference type="PROSITE" id="PS50112">
    <property type="entry name" value="PAS"/>
    <property type="match status" value="1"/>
</dbReference>
<accession>A0ABW0K3M8</accession>
<dbReference type="InterPro" id="IPR043128">
    <property type="entry name" value="Rev_trsase/Diguanyl_cyclase"/>
</dbReference>
<sequence>MHPLAMIHSPLLLALLSFIIVLFVAYSILVFANKLRGPFANRRVTAQTALKAAVTDSVIDCILIVNRRGWIIEWNPAAERTFGCTRSEALRRTLFDFLFPIDQNGQEAAALFQRLNNYDKAVIGKRIEMDAFRANGSKFPAEITITAAHVGGQPVYITHLRDLTEKKKVEDMINQLAYYDLLTGLPNRNQFHQFFVDMLDAARSHEHSVAVLFLDINRFKHINDTLGHPVGDQVLQKFSALLSRSLAAESIASRLSGDEFVILMSQANRESAARQAESVIRQLYTPFSLNERDVVVSTSIGIAIFPEDGEDTDVLLKHADQAMYAAKERGPGRYQFFEPSMNRLYNRRIAIEQALRHALDNGEFALAYQPAFHLPTGAMIGVEALLRWENAQLGSIKPKEFIPIAEESGQISAIENWVLRTACAQMKAWHDAGMIRVPIAVHVSAIQLHERLAPTLSAILQETGLDARYVELEISESTAMINDSDILEQLIALKNLGLSLVLDNFGAGSSLNVLRHVPVDTLKIDKSFVHAISASQEEARMVSAIVAMARSLKLNVIAEGVETQEQLLFLDKHGCHLAQGYMLCVPLTAAQFASHYVYPAAMAHLEAL</sequence>
<feature type="domain" description="PAS" evidence="1">
    <location>
        <begin position="46"/>
        <end position="104"/>
    </location>
</feature>
<dbReference type="InterPro" id="IPR052155">
    <property type="entry name" value="Biofilm_reg_signaling"/>
</dbReference>
<comment type="caution">
    <text evidence="4">The sequence shown here is derived from an EMBL/GenBank/DDBJ whole genome shotgun (WGS) entry which is preliminary data.</text>
</comment>
<dbReference type="Gene3D" id="3.30.450.20">
    <property type="entry name" value="PAS domain"/>
    <property type="match status" value="1"/>
</dbReference>
<dbReference type="PANTHER" id="PTHR44757:SF2">
    <property type="entry name" value="BIOFILM ARCHITECTURE MAINTENANCE PROTEIN MBAA"/>
    <property type="match status" value="1"/>
</dbReference>
<organism evidence="4 5">
    <name type="scientific">Paenibacillus aestuarii</name>
    <dbReference type="NCBI Taxonomy" id="516965"/>
    <lineage>
        <taxon>Bacteria</taxon>
        <taxon>Bacillati</taxon>
        <taxon>Bacillota</taxon>
        <taxon>Bacilli</taxon>
        <taxon>Bacillales</taxon>
        <taxon>Paenibacillaceae</taxon>
        <taxon>Paenibacillus</taxon>
    </lineage>
</organism>
<protein>
    <submittedName>
        <fullName evidence="4">Bifunctional diguanylate cyclase/phosphodiesterase</fullName>
    </submittedName>
</protein>
<dbReference type="NCBIfam" id="TIGR00229">
    <property type="entry name" value="sensory_box"/>
    <property type="match status" value="1"/>
</dbReference>
<dbReference type="EMBL" id="JBHSMJ010000009">
    <property type="protein sequence ID" value="MFC5447898.1"/>
    <property type="molecule type" value="Genomic_DNA"/>
</dbReference>
<dbReference type="PANTHER" id="PTHR44757">
    <property type="entry name" value="DIGUANYLATE CYCLASE DGCP"/>
    <property type="match status" value="1"/>
</dbReference>
<dbReference type="InterPro" id="IPR000160">
    <property type="entry name" value="GGDEF_dom"/>
</dbReference>
<dbReference type="InterPro" id="IPR035965">
    <property type="entry name" value="PAS-like_dom_sf"/>
</dbReference>
<dbReference type="InterPro" id="IPR001633">
    <property type="entry name" value="EAL_dom"/>
</dbReference>
<dbReference type="NCBIfam" id="TIGR00254">
    <property type="entry name" value="GGDEF"/>
    <property type="match status" value="1"/>
</dbReference>
<dbReference type="InterPro" id="IPR029787">
    <property type="entry name" value="Nucleotide_cyclase"/>
</dbReference>
<dbReference type="RefSeq" id="WP_270885868.1">
    <property type="nucleotide sequence ID" value="NZ_JAQFVF010000092.1"/>
</dbReference>
<reference evidence="5" key="1">
    <citation type="journal article" date="2019" name="Int. J. Syst. Evol. Microbiol.">
        <title>The Global Catalogue of Microorganisms (GCM) 10K type strain sequencing project: providing services to taxonomists for standard genome sequencing and annotation.</title>
        <authorList>
            <consortium name="The Broad Institute Genomics Platform"/>
            <consortium name="The Broad Institute Genome Sequencing Center for Infectious Disease"/>
            <person name="Wu L."/>
            <person name="Ma J."/>
        </authorList>
    </citation>
    <scope>NUCLEOTIDE SEQUENCE [LARGE SCALE GENOMIC DNA]</scope>
    <source>
        <strain evidence="5">KACC 11904</strain>
    </source>
</reference>
<dbReference type="InterPro" id="IPR035919">
    <property type="entry name" value="EAL_sf"/>
</dbReference>
<dbReference type="PROSITE" id="PS50883">
    <property type="entry name" value="EAL"/>
    <property type="match status" value="1"/>
</dbReference>
<dbReference type="Proteomes" id="UP001596044">
    <property type="component" value="Unassembled WGS sequence"/>
</dbReference>
<dbReference type="SMART" id="SM00052">
    <property type="entry name" value="EAL"/>
    <property type="match status" value="1"/>
</dbReference>
<dbReference type="SUPFAM" id="SSF55073">
    <property type="entry name" value="Nucleotide cyclase"/>
    <property type="match status" value="1"/>
</dbReference>
<feature type="domain" description="EAL" evidence="2">
    <location>
        <begin position="348"/>
        <end position="600"/>
    </location>
</feature>
<feature type="domain" description="GGDEF" evidence="3">
    <location>
        <begin position="207"/>
        <end position="339"/>
    </location>
</feature>
<dbReference type="SUPFAM" id="SSF55785">
    <property type="entry name" value="PYP-like sensor domain (PAS domain)"/>
    <property type="match status" value="1"/>
</dbReference>
<keyword evidence="5" id="KW-1185">Reference proteome</keyword>
<proteinExistence type="predicted"/>
<gene>
    <name evidence="4" type="ORF">ACFPOG_06485</name>
</gene>
<dbReference type="SMART" id="SM00267">
    <property type="entry name" value="GGDEF"/>
    <property type="match status" value="1"/>
</dbReference>
<dbReference type="PROSITE" id="PS50887">
    <property type="entry name" value="GGDEF"/>
    <property type="match status" value="1"/>
</dbReference>
<evidence type="ECO:0000313" key="5">
    <source>
        <dbReference type="Proteomes" id="UP001596044"/>
    </source>
</evidence>
<dbReference type="Pfam" id="PF00563">
    <property type="entry name" value="EAL"/>
    <property type="match status" value="1"/>
</dbReference>
<dbReference type="SMART" id="SM00091">
    <property type="entry name" value="PAS"/>
    <property type="match status" value="1"/>
</dbReference>
<dbReference type="CDD" id="cd01948">
    <property type="entry name" value="EAL"/>
    <property type="match status" value="1"/>
</dbReference>
<dbReference type="CDD" id="cd01949">
    <property type="entry name" value="GGDEF"/>
    <property type="match status" value="1"/>
</dbReference>
<dbReference type="Gene3D" id="3.20.20.450">
    <property type="entry name" value="EAL domain"/>
    <property type="match status" value="1"/>
</dbReference>